<keyword evidence="2" id="KW-1185">Reference proteome</keyword>
<protein>
    <submittedName>
        <fullName evidence="1">Uncharacterized protein</fullName>
    </submittedName>
</protein>
<dbReference type="Proteomes" id="UP001054837">
    <property type="component" value="Unassembled WGS sequence"/>
</dbReference>
<comment type="caution">
    <text evidence="1">The sequence shown here is derived from an EMBL/GenBank/DDBJ whole genome shotgun (WGS) entry which is preliminary data.</text>
</comment>
<gene>
    <name evidence="1" type="ORF">CDAR_291381</name>
</gene>
<evidence type="ECO:0000313" key="1">
    <source>
        <dbReference type="EMBL" id="GIY21753.1"/>
    </source>
</evidence>
<evidence type="ECO:0000313" key="2">
    <source>
        <dbReference type="Proteomes" id="UP001054837"/>
    </source>
</evidence>
<dbReference type="AlphaFoldDB" id="A0AAV4RP35"/>
<proteinExistence type="predicted"/>
<dbReference type="EMBL" id="BPLQ01006342">
    <property type="protein sequence ID" value="GIY21753.1"/>
    <property type="molecule type" value="Genomic_DNA"/>
</dbReference>
<reference evidence="1 2" key="1">
    <citation type="submission" date="2021-06" db="EMBL/GenBank/DDBJ databases">
        <title>Caerostris darwini draft genome.</title>
        <authorList>
            <person name="Kono N."/>
            <person name="Arakawa K."/>
        </authorList>
    </citation>
    <scope>NUCLEOTIDE SEQUENCE [LARGE SCALE GENOMIC DNA]</scope>
</reference>
<organism evidence="1 2">
    <name type="scientific">Caerostris darwini</name>
    <dbReference type="NCBI Taxonomy" id="1538125"/>
    <lineage>
        <taxon>Eukaryota</taxon>
        <taxon>Metazoa</taxon>
        <taxon>Ecdysozoa</taxon>
        <taxon>Arthropoda</taxon>
        <taxon>Chelicerata</taxon>
        <taxon>Arachnida</taxon>
        <taxon>Araneae</taxon>
        <taxon>Araneomorphae</taxon>
        <taxon>Entelegynae</taxon>
        <taxon>Araneoidea</taxon>
        <taxon>Araneidae</taxon>
        <taxon>Caerostris</taxon>
    </lineage>
</organism>
<name>A0AAV4RP35_9ARAC</name>
<sequence>MTRGLFLDSGIPNVLCADAVSTACYLRNKFERHSKKMLEKLWTRKSIQHDHLRTLRYKGIAEIDKSLPKRKLDRNVRFDETVFRLRKNQPTPKVQMGDKLIFHLGDENSSGELNQSESCRKNEIAFKGGYTKDIRRNNYQ</sequence>
<accession>A0AAV4RP35</accession>